<dbReference type="InterPro" id="IPR037401">
    <property type="entry name" value="SnoaL-like"/>
</dbReference>
<feature type="domain" description="RNA polymerase sigma-70 region 2" evidence="8">
    <location>
        <begin position="11"/>
        <end position="75"/>
    </location>
</feature>
<keyword evidence="12" id="KW-1185">Reference proteome</keyword>
<dbReference type="NCBIfam" id="NF006089">
    <property type="entry name" value="PRK08241.1"/>
    <property type="match status" value="1"/>
</dbReference>
<dbReference type="RefSeq" id="WP_344647347.1">
    <property type="nucleotide sequence ID" value="NZ_BAAAGX010000004.1"/>
</dbReference>
<dbReference type="NCBIfam" id="TIGR02937">
    <property type="entry name" value="sigma70-ECF"/>
    <property type="match status" value="1"/>
</dbReference>
<keyword evidence="4 7" id="KW-0731">Sigma factor</keyword>
<organism evidence="11 12">
    <name type="scientific">Cryptosporangium japonicum</name>
    <dbReference type="NCBI Taxonomy" id="80872"/>
    <lineage>
        <taxon>Bacteria</taxon>
        <taxon>Bacillati</taxon>
        <taxon>Actinomycetota</taxon>
        <taxon>Actinomycetes</taxon>
        <taxon>Cryptosporangiales</taxon>
        <taxon>Cryptosporangiaceae</taxon>
        <taxon>Cryptosporangium</taxon>
    </lineage>
</organism>
<dbReference type="PANTHER" id="PTHR43133:SF65">
    <property type="entry name" value="ECF RNA POLYMERASE SIGMA FACTOR SIGG"/>
    <property type="match status" value="1"/>
</dbReference>
<feature type="domain" description="RNA polymerase sigma factor 70 region 4 type 2" evidence="9">
    <location>
        <begin position="130"/>
        <end position="181"/>
    </location>
</feature>
<evidence type="ECO:0000313" key="12">
    <source>
        <dbReference type="Proteomes" id="UP001500967"/>
    </source>
</evidence>
<keyword evidence="5 7" id="KW-0238">DNA-binding</keyword>
<evidence type="ECO:0000256" key="2">
    <source>
        <dbReference type="ARBA" id="ARBA00011344"/>
    </source>
</evidence>
<gene>
    <name evidence="11" type="ORF">GCM10009539_07940</name>
</gene>
<dbReference type="CDD" id="cd06171">
    <property type="entry name" value="Sigma70_r4"/>
    <property type="match status" value="1"/>
</dbReference>
<dbReference type="PANTHER" id="PTHR43133">
    <property type="entry name" value="RNA POLYMERASE ECF-TYPE SIGMA FACTO"/>
    <property type="match status" value="1"/>
</dbReference>
<dbReference type="EMBL" id="BAAAGX010000004">
    <property type="protein sequence ID" value="GAA0225142.1"/>
    <property type="molecule type" value="Genomic_DNA"/>
</dbReference>
<comment type="similarity">
    <text evidence="1 7">Belongs to the sigma-70 factor family. ECF subfamily.</text>
</comment>
<comment type="caution">
    <text evidence="11">The sequence shown here is derived from an EMBL/GenBank/DDBJ whole genome shotgun (WGS) entry which is preliminary data.</text>
</comment>
<dbReference type="Gene3D" id="1.10.10.10">
    <property type="entry name" value="Winged helix-like DNA-binding domain superfamily/Winged helix DNA-binding domain"/>
    <property type="match status" value="1"/>
</dbReference>
<dbReference type="Pfam" id="PF04542">
    <property type="entry name" value="Sigma70_r2"/>
    <property type="match status" value="1"/>
</dbReference>
<protein>
    <recommendedName>
        <fullName evidence="7">RNA polymerase sigma factor</fullName>
    </recommendedName>
</protein>
<dbReference type="InterPro" id="IPR039425">
    <property type="entry name" value="RNA_pol_sigma-70-like"/>
</dbReference>
<evidence type="ECO:0000259" key="8">
    <source>
        <dbReference type="Pfam" id="PF04542"/>
    </source>
</evidence>
<evidence type="ECO:0000256" key="6">
    <source>
        <dbReference type="ARBA" id="ARBA00023163"/>
    </source>
</evidence>
<dbReference type="InterPro" id="IPR007627">
    <property type="entry name" value="RNA_pol_sigma70_r2"/>
</dbReference>
<dbReference type="PROSITE" id="PS01063">
    <property type="entry name" value="SIGMA70_ECF"/>
    <property type="match status" value="1"/>
</dbReference>
<keyword evidence="3 7" id="KW-0805">Transcription regulation</keyword>
<dbReference type="Pfam" id="PF08281">
    <property type="entry name" value="Sigma70_r4_2"/>
    <property type="match status" value="1"/>
</dbReference>
<evidence type="ECO:0000256" key="7">
    <source>
        <dbReference type="RuleBase" id="RU000716"/>
    </source>
</evidence>
<sequence>MTPLDADELEGHRRELRVHCYRLLGSYTDAEDLVQETFLRAWTKRDTFEGRSTLRAWLYRIATNACLDWLDGKARRVLPHHRAGPSDPSVGFAPRTDVPWLQPFPDQELVAPAESGPEAVAVRRETIELAFLAALQFLPARQRAALVLRDVHGWPASDVAAALELSVPAVNSALQRARATLRENLPQRRADWRAATEPTLAEKQLLTRYLDAVHRGDVDAVAALLADDVRTTMPPWPVWFRGRENVRRALASSWDPALEGYVGEFVVRPVGANRQPAVASWTRRPGDPGFRPFAISVLEVRDGFVTEMTAFHDPALFPAFGLPAEISPADR</sequence>
<dbReference type="InterPro" id="IPR013249">
    <property type="entry name" value="RNA_pol_sigma70_r4_t2"/>
</dbReference>
<dbReference type="SUPFAM" id="SSF88946">
    <property type="entry name" value="Sigma2 domain of RNA polymerase sigma factors"/>
    <property type="match status" value="1"/>
</dbReference>
<dbReference type="Proteomes" id="UP001500967">
    <property type="component" value="Unassembled WGS sequence"/>
</dbReference>
<dbReference type="Gene3D" id="3.10.450.50">
    <property type="match status" value="1"/>
</dbReference>
<evidence type="ECO:0000313" key="11">
    <source>
        <dbReference type="EMBL" id="GAA0225142.1"/>
    </source>
</evidence>
<feature type="domain" description="SnoaL-like" evidence="10">
    <location>
        <begin position="207"/>
        <end position="308"/>
    </location>
</feature>
<dbReference type="InterPro" id="IPR014305">
    <property type="entry name" value="RNA_pol_sigma-G_actinobac"/>
</dbReference>
<dbReference type="InterPro" id="IPR036388">
    <property type="entry name" value="WH-like_DNA-bd_sf"/>
</dbReference>
<evidence type="ECO:0000259" key="10">
    <source>
        <dbReference type="Pfam" id="PF12680"/>
    </source>
</evidence>
<accession>A0ABP3DBK3</accession>
<evidence type="ECO:0000256" key="4">
    <source>
        <dbReference type="ARBA" id="ARBA00023082"/>
    </source>
</evidence>
<dbReference type="InterPro" id="IPR032710">
    <property type="entry name" value="NTF2-like_dom_sf"/>
</dbReference>
<proteinExistence type="inferred from homology"/>
<dbReference type="SUPFAM" id="SSF88659">
    <property type="entry name" value="Sigma3 and sigma4 domains of RNA polymerase sigma factors"/>
    <property type="match status" value="1"/>
</dbReference>
<evidence type="ECO:0000256" key="5">
    <source>
        <dbReference type="ARBA" id="ARBA00023125"/>
    </source>
</evidence>
<dbReference type="InterPro" id="IPR014284">
    <property type="entry name" value="RNA_pol_sigma-70_dom"/>
</dbReference>
<evidence type="ECO:0000259" key="9">
    <source>
        <dbReference type="Pfam" id="PF08281"/>
    </source>
</evidence>
<dbReference type="NCBIfam" id="TIGR02960">
    <property type="entry name" value="SigX5"/>
    <property type="match status" value="1"/>
</dbReference>
<dbReference type="Pfam" id="PF12680">
    <property type="entry name" value="SnoaL_2"/>
    <property type="match status" value="1"/>
</dbReference>
<comment type="subunit">
    <text evidence="2">Interacts transiently with the RNA polymerase catalytic core formed by RpoA, RpoB, RpoC and RpoZ (2 alpha, 1 beta, 1 beta' and 1 omega subunit) to form the RNA polymerase holoenzyme that can initiate transcription.</text>
</comment>
<dbReference type="InterPro" id="IPR000838">
    <property type="entry name" value="RNA_pol_sigma70_ECF_CS"/>
</dbReference>
<name>A0ABP3DBK3_9ACTN</name>
<evidence type="ECO:0000256" key="3">
    <source>
        <dbReference type="ARBA" id="ARBA00023015"/>
    </source>
</evidence>
<dbReference type="Gene3D" id="1.10.1740.10">
    <property type="match status" value="1"/>
</dbReference>
<evidence type="ECO:0000256" key="1">
    <source>
        <dbReference type="ARBA" id="ARBA00010641"/>
    </source>
</evidence>
<reference evidence="12" key="1">
    <citation type="journal article" date="2019" name="Int. J. Syst. Evol. Microbiol.">
        <title>The Global Catalogue of Microorganisms (GCM) 10K type strain sequencing project: providing services to taxonomists for standard genome sequencing and annotation.</title>
        <authorList>
            <consortium name="The Broad Institute Genomics Platform"/>
            <consortium name="The Broad Institute Genome Sequencing Center for Infectious Disease"/>
            <person name="Wu L."/>
            <person name="Ma J."/>
        </authorList>
    </citation>
    <scope>NUCLEOTIDE SEQUENCE [LARGE SCALE GENOMIC DNA]</scope>
    <source>
        <strain evidence="12">JCM 10425</strain>
    </source>
</reference>
<dbReference type="InterPro" id="IPR013325">
    <property type="entry name" value="RNA_pol_sigma_r2"/>
</dbReference>
<dbReference type="InterPro" id="IPR013324">
    <property type="entry name" value="RNA_pol_sigma_r3/r4-like"/>
</dbReference>
<keyword evidence="6 7" id="KW-0804">Transcription</keyword>
<dbReference type="SUPFAM" id="SSF54427">
    <property type="entry name" value="NTF2-like"/>
    <property type="match status" value="1"/>
</dbReference>